<keyword evidence="2" id="KW-1185">Reference proteome</keyword>
<dbReference type="PANTHER" id="PTHR47473:SF1">
    <property type="entry name" value="METHYLTRANSFERASE DOMAIN-CONTAINING PROTEIN"/>
    <property type="match status" value="1"/>
</dbReference>
<reference evidence="1 2" key="1">
    <citation type="submission" date="2017-05" db="EMBL/GenBank/DDBJ databases">
        <authorList>
            <person name="Varghese N."/>
            <person name="Submissions S."/>
        </authorList>
    </citation>
    <scope>NUCLEOTIDE SEQUENCE [LARGE SCALE GENOMIC DNA]</scope>
    <source>
        <strain evidence="1 2">DSM 21194</strain>
    </source>
</reference>
<dbReference type="Proteomes" id="UP000317593">
    <property type="component" value="Unassembled WGS sequence"/>
</dbReference>
<dbReference type="PANTHER" id="PTHR47473">
    <property type="entry name" value="BTA1P"/>
    <property type="match status" value="1"/>
</dbReference>
<name>A0A521E5C0_9BACT</name>
<dbReference type="AlphaFoldDB" id="A0A521E5C0"/>
<dbReference type="OrthoDB" id="1522784at2"/>
<organism evidence="1 2">
    <name type="scientific">Fodinibius sediminis</name>
    <dbReference type="NCBI Taxonomy" id="1214077"/>
    <lineage>
        <taxon>Bacteria</taxon>
        <taxon>Pseudomonadati</taxon>
        <taxon>Balneolota</taxon>
        <taxon>Balneolia</taxon>
        <taxon>Balneolales</taxon>
        <taxon>Balneolaceae</taxon>
        <taxon>Fodinibius</taxon>
    </lineage>
</organism>
<gene>
    <name evidence="1" type="ORF">SAMN06265218_11379</name>
</gene>
<dbReference type="InterPro" id="IPR021829">
    <property type="entry name" value="DUF3419"/>
</dbReference>
<dbReference type="GO" id="GO:0016740">
    <property type="term" value="F:transferase activity"/>
    <property type="evidence" value="ECO:0007669"/>
    <property type="project" value="UniProtKB-KW"/>
</dbReference>
<evidence type="ECO:0000313" key="1">
    <source>
        <dbReference type="EMBL" id="SMO79146.1"/>
    </source>
</evidence>
<dbReference type="EMBL" id="FXTH01000013">
    <property type="protein sequence ID" value="SMO79146.1"/>
    <property type="molecule type" value="Genomic_DNA"/>
</dbReference>
<keyword evidence="1" id="KW-0808">Transferase</keyword>
<sequence>MDLLVLKTMEKFTNIVKNLQDRLFNSVTSNKLVYNTCWEDPRLDREMLQINEQSNLVMLTSAGCNAFDYLLDAPREIHCVDENQAQNALFELKRALFQNGDFSLLWDFFGEGIKEEAARTYHHHLRPRLGAPTRRYWDRNINFFSPSPAVPSFYYHGTSGKVAFMIRKKIQRKGLHVKINKLLDAQSIKEQTYYFYKVEDSLWSGFFKWLADQQITMNMLGVPACQRELINEKEDGGISGYIHRVLRHIFTRRPIQDNYFWRVYLTGSYTPDCCPNYLLRKHYERIKQQEHIIRTYTSSLLQFLLKNPGRYTHFVLLDHLDWMIKDPDQLAEVWHHILNNSVRGTRILFRSAGTSTDFLPPFVHRRLEFQPALTKRLHTKDRVGTYGSTHLGIVQ</sequence>
<accession>A0A521E5C0</accession>
<proteinExistence type="predicted"/>
<dbReference type="Pfam" id="PF11899">
    <property type="entry name" value="DUF3419"/>
    <property type="match status" value="1"/>
</dbReference>
<protein>
    <submittedName>
        <fullName evidence="1">S-adenosylmethionine-diacylglycerol 3-amino-3-carboxypropyl transferase</fullName>
    </submittedName>
</protein>
<evidence type="ECO:0000313" key="2">
    <source>
        <dbReference type="Proteomes" id="UP000317593"/>
    </source>
</evidence>